<proteinExistence type="inferred from homology"/>
<dbReference type="OrthoDB" id="5175573at2"/>
<keyword evidence="3" id="KW-0378">Hydrolase</keyword>
<sequence>MMSIPAAERERFTLPLARRRLLAERGAIDADRYRRELVDYVRRFDPQVRAFADWRPADLEGSPLPYGCTVSYKDTIDVAGFPTRLGIRSGYRSYPSRSAAIASQLSARGLLCVGKAAVTECALGTERPSLNPTYPDLSASGSSTGSAVSVAAGFCDVSVGTDSGGSIRWPAVYCGATALRLTPRSDRLTGVHAVSPSLESVGLIARTPADLDWLWRTYGLGAALGAEPSLQRHRLRIGVTVPPGERLHSEVADALAAVADRLADRGHVLSHPDLGWAWRQRADAWELLSREAYDGFGALLDDTRCTPLAADTRLAVETGARTSDARYAELRRRQQQVSSRLARLLTDEFDLLAVPLEKGLPDRADRQYASVVPTEQPDAVDLSLTILASHARLPVLALPVVLSTDGAPIGLQLLARPGAEDLLISAAKLVSALCQPYHLQEAS</sequence>
<dbReference type="PANTHER" id="PTHR11895:SF7">
    <property type="entry name" value="GLUTAMYL-TRNA(GLN) AMIDOTRANSFERASE SUBUNIT A, MITOCHONDRIAL"/>
    <property type="match status" value="1"/>
</dbReference>
<organism evidence="3 4">
    <name type="scientific">Microlunatus phosphovorus (strain ATCC 700054 / DSM 10555 / JCM 9379 / NBRC 101784 / NCIMB 13414 / VKM Ac-1990 / NM-1)</name>
    <dbReference type="NCBI Taxonomy" id="1032480"/>
    <lineage>
        <taxon>Bacteria</taxon>
        <taxon>Bacillati</taxon>
        <taxon>Actinomycetota</taxon>
        <taxon>Actinomycetes</taxon>
        <taxon>Propionibacteriales</taxon>
        <taxon>Propionibacteriaceae</taxon>
        <taxon>Microlunatus</taxon>
    </lineage>
</organism>
<dbReference type="Pfam" id="PF01425">
    <property type="entry name" value="Amidase"/>
    <property type="match status" value="1"/>
</dbReference>
<dbReference type="KEGG" id="mph:MLP_08710"/>
<dbReference type="PANTHER" id="PTHR11895">
    <property type="entry name" value="TRANSAMIDASE"/>
    <property type="match status" value="1"/>
</dbReference>
<comment type="similarity">
    <text evidence="1">Belongs to the amidase family.</text>
</comment>
<dbReference type="InterPro" id="IPR023631">
    <property type="entry name" value="Amidase_dom"/>
</dbReference>
<feature type="domain" description="Amidase" evidence="2">
    <location>
        <begin position="40"/>
        <end position="423"/>
    </location>
</feature>
<dbReference type="Proteomes" id="UP000007947">
    <property type="component" value="Chromosome"/>
</dbReference>
<dbReference type="EMBL" id="AP012204">
    <property type="protein sequence ID" value="BAK33885.1"/>
    <property type="molecule type" value="Genomic_DNA"/>
</dbReference>
<keyword evidence="4" id="KW-1185">Reference proteome</keyword>
<dbReference type="SUPFAM" id="SSF75304">
    <property type="entry name" value="Amidase signature (AS) enzymes"/>
    <property type="match status" value="1"/>
</dbReference>
<dbReference type="Gene3D" id="3.90.1300.10">
    <property type="entry name" value="Amidase signature (AS) domain"/>
    <property type="match status" value="1"/>
</dbReference>
<dbReference type="InterPro" id="IPR036928">
    <property type="entry name" value="AS_sf"/>
</dbReference>
<dbReference type="AlphaFoldDB" id="F5XM06"/>
<evidence type="ECO:0000313" key="3">
    <source>
        <dbReference type="EMBL" id="BAK33885.1"/>
    </source>
</evidence>
<name>F5XM06_MICPN</name>
<dbReference type="EC" id="3.5.1.-" evidence="3"/>
<dbReference type="RefSeq" id="WP_013861770.1">
    <property type="nucleotide sequence ID" value="NC_015635.1"/>
</dbReference>
<accession>F5XM06</accession>
<dbReference type="InterPro" id="IPR000120">
    <property type="entry name" value="Amidase"/>
</dbReference>
<gene>
    <name evidence="3" type="ordered locus">MLP_08710</name>
</gene>
<evidence type="ECO:0000259" key="2">
    <source>
        <dbReference type="Pfam" id="PF01425"/>
    </source>
</evidence>
<dbReference type="STRING" id="1032480.MLP_08710"/>
<evidence type="ECO:0000256" key="1">
    <source>
        <dbReference type="ARBA" id="ARBA00009199"/>
    </source>
</evidence>
<dbReference type="eggNOG" id="COG0154">
    <property type="taxonomic scope" value="Bacteria"/>
</dbReference>
<evidence type="ECO:0000313" key="4">
    <source>
        <dbReference type="Proteomes" id="UP000007947"/>
    </source>
</evidence>
<dbReference type="HOGENOM" id="CLU_009600_0_3_11"/>
<dbReference type="GO" id="GO:0016787">
    <property type="term" value="F:hydrolase activity"/>
    <property type="evidence" value="ECO:0007669"/>
    <property type="project" value="UniProtKB-KW"/>
</dbReference>
<reference evidence="3 4" key="1">
    <citation type="submission" date="2011-05" db="EMBL/GenBank/DDBJ databases">
        <title>Whole genome sequence of Microlunatus phosphovorus NM-1.</title>
        <authorList>
            <person name="Hosoyama A."/>
            <person name="Sasaki K."/>
            <person name="Harada T."/>
            <person name="Igarashi R."/>
            <person name="Kawakoshi A."/>
            <person name="Sasagawa M."/>
            <person name="Fukada J."/>
            <person name="Nakamura S."/>
            <person name="Katano Y."/>
            <person name="Hanada S."/>
            <person name="Kamagata Y."/>
            <person name="Nakamura N."/>
            <person name="Yamazaki S."/>
            <person name="Fujita N."/>
        </authorList>
    </citation>
    <scope>NUCLEOTIDE SEQUENCE [LARGE SCALE GENOMIC DNA]</scope>
    <source>
        <strain evidence="4">ATCC 700054 / DSM 10555 / JCM 9379 / NBRC 101784 / NCIMB 13414 / VKM Ac-1990 / NM-1</strain>
    </source>
</reference>
<protein>
    <submittedName>
        <fullName evidence="3">Putative amidase</fullName>
        <ecNumber evidence="3">3.5.1.-</ecNumber>
    </submittedName>
</protein>